<name>A0A915ILP7_ROMCU</name>
<evidence type="ECO:0000256" key="2">
    <source>
        <dbReference type="SAM" id="MobiDB-lite"/>
    </source>
</evidence>
<organism evidence="3 4">
    <name type="scientific">Romanomermis culicivorax</name>
    <name type="common">Nematode worm</name>
    <dbReference type="NCBI Taxonomy" id="13658"/>
    <lineage>
        <taxon>Eukaryota</taxon>
        <taxon>Metazoa</taxon>
        <taxon>Ecdysozoa</taxon>
        <taxon>Nematoda</taxon>
        <taxon>Enoplea</taxon>
        <taxon>Dorylaimia</taxon>
        <taxon>Mermithida</taxon>
        <taxon>Mermithoidea</taxon>
        <taxon>Mermithidae</taxon>
        <taxon>Romanomermis</taxon>
    </lineage>
</organism>
<evidence type="ECO:0000313" key="4">
    <source>
        <dbReference type="WBParaSite" id="nRc.2.0.1.t14740-RA"/>
    </source>
</evidence>
<dbReference type="Proteomes" id="UP000887565">
    <property type="component" value="Unplaced"/>
</dbReference>
<keyword evidence="1" id="KW-0175">Coiled coil</keyword>
<dbReference type="WBParaSite" id="nRc.2.0.1.t14740-RA">
    <property type="protein sequence ID" value="nRc.2.0.1.t14740-RA"/>
    <property type="gene ID" value="nRc.2.0.1.g14740"/>
</dbReference>
<reference evidence="4" key="1">
    <citation type="submission" date="2022-11" db="UniProtKB">
        <authorList>
            <consortium name="WormBaseParasite"/>
        </authorList>
    </citation>
    <scope>IDENTIFICATION</scope>
</reference>
<proteinExistence type="predicted"/>
<feature type="region of interest" description="Disordered" evidence="2">
    <location>
        <begin position="231"/>
        <end position="250"/>
    </location>
</feature>
<dbReference type="AlphaFoldDB" id="A0A915ILP7"/>
<evidence type="ECO:0000256" key="1">
    <source>
        <dbReference type="SAM" id="Coils"/>
    </source>
</evidence>
<feature type="coiled-coil region" evidence="1">
    <location>
        <begin position="130"/>
        <end position="157"/>
    </location>
</feature>
<sequence>MDDVILVARNHTYTLKTQQGKAAGNNNLNDKLTKISLDIVIPPRTKVTFAGSIDKIEKVNEDGPPSPPNGLNPNEAISQEALQRTKLVWKPNLTDMMLDEYFEDIPGELLDDRYSRRCELDVAQWMRREYHRMRVDLKDARNRIDNIEMKVDLLIQVLGRVQDQERDKNVEGGYSSPLYQSELRDVLSNMKAPQDLAYTAQSTNRCGQKPYDIGVSSSNIMLTQKNSFSTYEKDFEPTNQRANQQQEINT</sequence>
<keyword evidence="3" id="KW-1185">Reference proteome</keyword>
<protein>
    <submittedName>
        <fullName evidence="4">Uncharacterized protein</fullName>
    </submittedName>
</protein>
<feature type="compositionally biased region" description="Polar residues" evidence="2">
    <location>
        <begin position="237"/>
        <end position="250"/>
    </location>
</feature>
<evidence type="ECO:0000313" key="3">
    <source>
        <dbReference type="Proteomes" id="UP000887565"/>
    </source>
</evidence>
<accession>A0A915ILP7</accession>